<dbReference type="InterPro" id="IPR051687">
    <property type="entry name" value="Peroxisomal_Beta-Oxidation"/>
</dbReference>
<comment type="caution">
    <text evidence="4">The sequence shown here is derived from an EMBL/GenBank/DDBJ whole genome shotgun (WGS) entry which is preliminary data.</text>
</comment>
<keyword evidence="2" id="KW-0560">Oxidoreductase</keyword>
<sequence>MLSHKVIIVAGGGHGLGRCAAVELGAAGATVVVNDLGSDVHGDGESTEPAEETVRAVEAAGGRGEAHFGDISSTEYTEGLVRDTVREHGRIDGAVNFAGILNDSILYRMSDEEWDSVVDVHLRGHFALLRGLAAHWREVARETDDYLDDGRSFLSVSSRSALGNVGQANYSAAKAGILGLTRAAAKELGRYNVRVNALVPTAYTRMIEDIPDDQRPFTEEELPPEKVAPLVAYMFSDEASEINGWTVRAAGDAVGFVSDPEVVRLGYQNGGWTPEDLAERFTDEIGSGLPLDKSGDAF</sequence>
<evidence type="ECO:0000259" key="3">
    <source>
        <dbReference type="SMART" id="SM00822"/>
    </source>
</evidence>
<comment type="similarity">
    <text evidence="1">Belongs to the short-chain dehydrogenases/reductases (SDR) family.</text>
</comment>
<evidence type="ECO:0000313" key="5">
    <source>
        <dbReference type="Proteomes" id="UP001596547"/>
    </source>
</evidence>
<dbReference type="Gene3D" id="3.40.50.720">
    <property type="entry name" value="NAD(P)-binding Rossmann-like Domain"/>
    <property type="match status" value="1"/>
</dbReference>
<dbReference type="PANTHER" id="PTHR45024:SF2">
    <property type="entry name" value="SCP2 DOMAIN-CONTAINING PROTEIN"/>
    <property type="match status" value="1"/>
</dbReference>
<dbReference type="PANTHER" id="PTHR45024">
    <property type="entry name" value="DEHYDROGENASES, SHORT CHAIN"/>
    <property type="match status" value="1"/>
</dbReference>
<dbReference type="InterPro" id="IPR057326">
    <property type="entry name" value="KR_dom"/>
</dbReference>
<dbReference type="SMART" id="SM00822">
    <property type="entry name" value="PKS_KR"/>
    <property type="match status" value="1"/>
</dbReference>
<reference evidence="4 5" key="1">
    <citation type="journal article" date="2019" name="Int. J. Syst. Evol. Microbiol.">
        <title>The Global Catalogue of Microorganisms (GCM) 10K type strain sequencing project: providing services to taxonomists for standard genome sequencing and annotation.</title>
        <authorList>
            <consortium name="The Broad Institute Genomics Platform"/>
            <consortium name="The Broad Institute Genome Sequencing Center for Infectious Disease"/>
            <person name="Wu L."/>
            <person name="Ma J."/>
        </authorList>
    </citation>
    <scope>NUCLEOTIDE SEQUENCE [LARGE SCALE GENOMIC DNA]</scope>
    <source>
        <strain evidence="4 5">PSR21</strain>
    </source>
</reference>
<dbReference type="GO" id="GO:0016491">
    <property type="term" value="F:oxidoreductase activity"/>
    <property type="evidence" value="ECO:0007669"/>
    <property type="project" value="UniProtKB-KW"/>
</dbReference>
<dbReference type="Proteomes" id="UP001596547">
    <property type="component" value="Unassembled WGS sequence"/>
</dbReference>
<dbReference type="InterPro" id="IPR036291">
    <property type="entry name" value="NAD(P)-bd_dom_sf"/>
</dbReference>
<evidence type="ECO:0000256" key="2">
    <source>
        <dbReference type="ARBA" id="ARBA00023002"/>
    </source>
</evidence>
<dbReference type="AlphaFoldDB" id="A0ABD6AER7"/>
<dbReference type="GeneID" id="79317079"/>
<dbReference type="PRINTS" id="PR00081">
    <property type="entry name" value="GDHRDH"/>
</dbReference>
<feature type="domain" description="Ketoreductase" evidence="3">
    <location>
        <begin position="5"/>
        <end position="209"/>
    </location>
</feature>
<dbReference type="Pfam" id="PF13561">
    <property type="entry name" value="adh_short_C2"/>
    <property type="match status" value="1"/>
</dbReference>
<evidence type="ECO:0000313" key="4">
    <source>
        <dbReference type="EMBL" id="MFC7318732.1"/>
    </source>
</evidence>
<dbReference type="SUPFAM" id="SSF51735">
    <property type="entry name" value="NAD(P)-binding Rossmann-fold domains"/>
    <property type="match status" value="1"/>
</dbReference>
<dbReference type="PROSITE" id="PS00061">
    <property type="entry name" value="ADH_SHORT"/>
    <property type="match status" value="1"/>
</dbReference>
<dbReference type="InterPro" id="IPR002347">
    <property type="entry name" value="SDR_fam"/>
</dbReference>
<accession>A0ABD6AER7</accession>
<dbReference type="EMBL" id="JBHTBF010000003">
    <property type="protein sequence ID" value="MFC7318732.1"/>
    <property type="molecule type" value="Genomic_DNA"/>
</dbReference>
<proteinExistence type="inferred from homology"/>
<gene>
    <name evidence="4" type="ORF">ACFQPE_18305</name>
</gene>
<name>A0ABD6AER7_9EURY</name>
<dbReference type="RefSeq" id="WP_276306430.1">
    <property type="nucleotide sequence ID" value="NZ_CP119993.1"/>
</dbReference>
<dbReference type="InterPro" id="IPR020904">
    <property type="entry name" value="Sc_DH/Rdtase_CS"/>
</dbReference>
<dbReference type="PRINTS" id="PR00080">
    <property type="entry name" value="SDRFAMILY"/>
</dbReference>
<keyword evidence="5" id="KW-1185">Reference proteome</keyword>
<organism evidence="4 5">
    <name type="scientific">Halomarina halobia</name>
    <dbReference type="NCBI Taxonomy" id="3033386"/>
    <lineage>
        <taxon>Archaea</taxon>
        <taxon>Methanobacteriati</taxon>
        <taxon>Methanobacteriota</taxon>
        <taxon>Stenosarchaea group</taxon>
        <taxon>Halobacteria</taxon>
        <taxon>Halobacteriales</taxon>
        <taxon>Natronomonadaceae</taxon>
        <taxon>Halomarina</taxon>
    </lineage>
</organism>
<protein>
    <submittedName>
        <fullName evidence="4">SDR family oxidoreductase</fullName>
    </submittedName>
</protein>
<evidence type="ECO:0000256" key="1">
    <source>
        <dbReference type="ARBA" id="ARBA00006484"/>
    </source>
</evidence>